<dbReference type="GO" id="GO:0005874">
    <property type="term" value="C:microtubule"/>
    <property type="evidence" value="ECO:0007669"/>
    <property type="project" value="TreeGrafter"/>
</dbReference>
<sequence length="781" mass="90362">MLGFSGIRGRNPLPRKPVISLAFQRRTIVGIVSRLASRFLRLRYIVLGAGVGGTYTVAQKYDEIKTSLPDFSFISDHFPSREDFESAVSNVKHSTEHLSELRKNYFERWKSTLSALVQSEKMVTDDHSGLVSASEPPDVDGEQKVGKRKKDGIKIVTVEELQEALFKRELEFNKRVEQLLQENRELRSELLLRAHRPTQRGRIKRSLIDMYSEVLDELSDLDSAYNAQDQLPRVVVVGDQSAGKTSVLEMIAQARIFPRGSGEMMTRSPVKVTLSEGPYHVASFKDSPRSKDECIESIKEYEEDFFRNSRLFREGTLRLSQMTTANLSKAVSECFWKMVKDSVEQQADTYRALRYNLEAEWKNSFPHLREMDREELFEKARTEILDDLVTLNGISAATWESSLRMQLWNDLAEHVFTEIFEPAQQLDDLGAFQTNIDIWLRDWVEKDLPNTAVKVGWKTLYSQLDDKLSSVQHSPGHEKIFDQLKKTVLQETRNRHTWDHKAENRLRVIQSNALDDRTVHDKAHWTSAVEFLERALKTRLKSVKQSISDLCGPDRLTRWIKWQNLSPEQRQRREVVQEISTLLASYTKPSSKITPDDLTTIRRNLQTRNIEVTDQLISETWEPLVRHLYLERALENAHDCRKSFYYYQQGFLNSSNVHSDSEAAHLSAQAESDLQASLMGAGDPSSHLMTEYSDCREVVFFYRLMRMLEATGNALRQQIMNDEARRLEYHVKQMLSELSDDPIALRKLITGRRVTLAEELKRVRHLQEKLEEFISALNKDD</sequence>
<dbReference type="GO" id="GO:0005758">
    <property type="term" value="C:mitochondrial intermembrane space"/>
    <property type="evidence" value="ECO:0007669"/>
    <property type="project" value="TreeGrafter"/>
</dbReference>
<evidence type="ECO:0000313" key="7">
    <source>
        <dbReference type="Proteomes" id="UP000308267"/>
    </source>
</evidence>
<protein>
    <recommendedName>
        <fullName evidence="1">dynamin GTPase</fullName>
        <ecNumber evidence="1">3.6.5.5</ecNumber>
    </recommendedName>
</protein>
<dbReference type="GO" id="GO:0003924">
    <property type="term" value="F:GTPase activity"/>
    <property type="evidence" value="ECO:0007669"/>
    <property type="project" value="TreeGrafter"/>
</dbReference>
<dbReference type="STRING" id="147828.A0A4S2L762"/>
<dbReference type="InterPro" id="IPR027417">
    <property type="entry name" value="P-loop_NTPase"/>
</dbReference>
<dbReference type="InterPro" id="IPR045063">
    <property type="entry name" value="Dynamin_N"/>
</dbReference>
<reference evidence="6 7" key="1">
    <citation type="journal article" date="2019" name="BMC Genomics">
        <title>New insights from Opisthorchis felineus genome: update on genomics of the epidemiologically important liver flukes.</title>
        <authorList>
            <person name="Ershov N.I."/>
            <person name="Mordvinov V.A."/>
            <person name="Prokhortchouk E.B."/>
            <person name="Pakharukova M.Y."/>
            <person name="Gunbin K.V."/>
            <person name="Ustyantsev K."/>
            <person name="Genaev M.A."/>
            <person name="Blinov A.G."/>
            <person name="Mazur A."/>
            <person name="Boulygina E."/>
            <person name="Tsygankova S."/>
            <person name="Khrameeva E."/>
            <person name="Chekanov N."/>
            <person name="Fan G."/>
            <person name="Xiao A."/>
            <person name="Zhang H."/>
            <person name="Xu X."/>
            <person name="Yang H."/>
            <person name="Solovyev V."/>
            <person name="Lee S.M."/>
            <person name="Liu X."/>
            <person name="Afonnikov D.A."/>
            <person name="Skryabin K.G."/>
        </authorList>
    </citation>
    <scope>NUCLEOTIDE SEQUENCE [LARGE SCALE GENOMIC DNA]</scope>
    <source>
        <strain evidence="6">AK-0245</strain>
        <tissue evidence="6">Whole organism</tissue>
    </source>
</reference>
<dbReference type="PROSITE" id="PS51718">
    <property type="entry name" value="G_DYNAMIN_2"/>
    <property type="match status" value="1"/>
</dbReference>
<dbReference type="GO" id="GO:0008053">
    <property type="term" value="P:mitochondrial fusion"/>
    <property type="evidence" value="ECO:0007669"/>
    <property type="project" value="TreeGrafter"/>
</dbReference>
<dbReference type="PANTHER" id="PTHR11566">
    <property type="entry name" value="DYNAMIN"/>
    <property type="match status" value="1"/>
</dbReference>
<name>A0A4S2L762_OPIFE</name>
<dbReference type="SUPFAM" id="SSF52540">
    <property type="entry name" value="P-loop containing nucleoside triphosphate hydrolases"/>
    <property type="match status" value="1"/>
</dbReference>
<dbReference type="GO" id="GO:0048312">
    <property type="term" value="P:intracellular distribution of mitochondria"/>
    <property type="evidence" value="ECO:0007669"/>
    <property type="project" value="TreeGrafter"/>
</dbReference>
<dbReference type="GO" id="GO:0008017">
    <property type="term" value="F:microtubule binding"/>
    <property type="evidence" value="ECO:0007669"/>
    <property type="project" value="TreeGrafter"/>
</dbReference>
<dbReference type="GO" id="GO:0000266">
    <property type="term" value="P:mitochondrial fission"/>
    <property type="evidence" value="ECO:0007669"/>
    <property type="project" value="TreeGrafter"/>
</dbReference>
<dbReference type="GO" id="GO:0006897">
    <property type="term" value="P:endocytosis"/>
    <property type="evidence" value="ECO:0007669"/>
    <property type="project" value="TreeGrafter"/>
</dbReference>
<feature type="domain" description="Dynamin-type G" evidence="5">
    <location>
        <begin position="228"/>
        <end position="304"/>
    </location>
</feature>
<dbReference type="EC" id="3.6.5.5" evidence="1"/>
<dbReference type="Pfam" id="PF00350">
    <property type="entry name" value="Dynamin_N"/>
    <property type="match status" value="1"/>
</dbReference>
<evidence type="ECO:0000256" key="1">
    <source>
        <dbReference type="ARBA" id="ARBA00011980"/>
    </source>
</evidence>
<keyword evidence="3" id="KW-0378">Hydrolase</keyword>
<dbReference type="AlphaFoldDB" id="A0A4S2L762"/>
<dbReference type="GO" id="GO:0005525">
    <property type="term" value="F:GTP binding"/>
    <property type="evidence" value="ECO:0007669"/>
    <property type="project" value="UniProtKB-KW"/>
</dbReference>
<comment type="caution">
    <text evidence="6">The sequence shown here is derived from an EMBL/GenBank/DDBJ whole genome shotgun (WGS) entry which is preliminary data.</text>
</comment>
<organism evidence="6 7">
    <name type="scientific">Opisthorchis felineus</name>
    <dbReference type="NCBI Taxonomy" id="147828"/>
    <lineage>
        <taxon>Eukaryota</taxon>
        <taxon>Metazoa</taxon>
        <taxon>Spiralia</taxon>
        <taxon>Lophotrochozoa</taxon>
        <taxon>Platyhelminthes</taxon>
        <taxon>Trematoda</taxon>
        <taxon>Digenea</taxon>
        <taxon>Opisthorchiida</taxon>
        <taxon>Opisthorchiata</taxon>
        <taxon>Opisthorchiidae</taxon>
        <taxon>Opisthorchis</taxon>
    </lineage>
</organism>
<keyword evidence="2" id="KW-0547">Nucleotide-binding</keyword>
<keyword evidence="4" id="KW-0342">GTP-binding</keyword>
<dbReference type="PANTHER" id="PTHR11566:SF67">
    <property type="entry name" value="DYNAMIN-LIKE 120 KDA PROTEIN, MITOCHONDRIAL"/>
    <property type="match status" value="1"/>
</dbReference>
<dbReference type="InterPro" id="IPR045817">
    <property type="entry name" value="OPA1_C"/>
</dbReference>
<keyword evidence="7" id="KW-1185">Reference proteome</keyword>
<dbReference type="OrthoDB" id="415706at2759"/>
<evidence type="ECO:0000259" key="5">
    <source>
        <dbReference type="PROSITE" id="PS51718"/>
    </source>
</evidence>
<proteinExistence type="predicted"/>
<evidence type="ECO:0000256" key="4">
    <source>
        <dbReference type="ARBA" id="ARBA00023134"/>
    </source>
</evidence>
<dbReference type="Gene3D" id="3.40.50.300">
    <property type="entry name" value="P-loop containing nucleotide triphosphate hydrolases"/>
    <property type="match status" value="2"/>
</dbReference>
<dbReference type="GO" id="GO:0031966">
    <property type="term" value="C:mitochondrial membrane"/>
    <property type="evidence" value="ECO:0007669"/>
    <property type="project" value="TreeGrafter"/>
</dbReference>
<evidence type="ECO:0000313" key="6">
    <source>
        <dbReference type="EMBL" id="TGZ58600.1"/>
    </source>
</evidence>
<dbReference type="InterPro" id="IPR030381">
    <property type="entry name" value="G_DYNAMIN_dom"/>
</dbReference>
<evidence type="ECO:0000256" key="3">
    <source>
        <dbReference type="ARBA" id="ARBA00022801"/>
    </source>
</evidence>
<dbReference type="InterPro" id="IPR022812">
    <property type="entry name" value="Dynamin"/>
</dbReference>
<dbReference type="Pfam" id="PF19434">
    <property type="entry name" value="OPA1_C"/>
    <property type="match status" value="1"/>
</dbReference>
<gene>
    <name evidence="6" type="ORF">CRM22_009550</name>
</gene>
<dbReference type="PRINTS" id="PR00195">
    <property type="entry name" value="DYNAMIN"/>
</dbReference>
<accession>A0A4S2L762</accession>
<dbReference type="EMBL" id="SJOL01009220">
    <property type="protein sequence ID" value="TGZ58600.1"/>
    <property type="molecule type" value="Genomic_DNA"/>
</dbReference>
<dbReference type="Proteomes" id="UP000308267">
    <property type="component" value="Unassembled WGS sequence"/>
</dbReference>
<dbReference type="GO" id="GO:0016559">
    <property type="term" value="P:peroxisome fission"/>
    <property type="evidence" value="ECO:0007669"/>
    <property type="project" value="TreeGrafter"/>
</dbReference>
<evidence type="ECO:0000256" key="2">
    <source>
        <dbReference type="ARBA" id="ARBA00022741"/>
    </source>
</evidence>